<organism evidence="3 5">
    <name type="scientific">Faecalibacterium prausnitzii</name>
    <dbReference type="NCBI Taxonomy" id="853"/>
    <lineage>
        <taxon>Bacteria</taxon>
        <taxon>Bacillati</taxon>
        <taxon>Bacillota</taxon>
        <taxon>Clostridia</taxon>
        <taxon>Eubacteriales</taxon>
        <taxon>Oscillospiraceae</taxon>
        <taxon>Faecalibacterium</taxon>
    </lineage>
</organism>
<dbReference type="EMBL" id="NMTV01000033">
    <property type="protein sequence ID" value="PDX73181.1"/>
    <property type="molecule type" value="Genomic_DNA"/>
</dbReference>
<evidence type="ECO:0000313" key="6">
    <source>
        <dbReference type="Proteomes" id="UP000260733"/>
    </source>
</evidence>
<accession>A0A2A7A213</accession>
<dbReference type="Proteomes" id="UP000219901">
    <property type="component" value="Unassembled WGS sequence"/>
</dbReference>
<comment type="caution">
    <text evidence="3">The sequence shown here is derived from an EMBL/GenBank/DDBJ whole genome shotgun (WGS) entry which is preliminary data.</text>
</comment>
<dbReference type="Pfam" id="PF18812">
    <property type="entry name" value="PBECR3"/>
    <property type="match status" value="1"/>
</dbReference>
<dbReference type="RefSeq" id="WP_005924404.1">
    <property type="nucleotide sequence ID" value="NZ_CABKNH010000003.1"/>
</dbReference>
<evidence type="ECO:0000313" key="2">
    <source>
        <dbReference type="EMBL" id="MSC81426.1"/>
    </source>
</evidence>
<dbReference type="InterPro" id="IPR041301">
    <property type="entry name" value="PBECR3"/>
</dbReference>
<dbReference type="AlphaFoldDB" id="A0A2A7A213"/>
<reference evidence="2 7" key="4">
    <citation type="journal article" date="2019" name="Nat. Med.">
        <title>A library of human gut bacterial isolates paired with longitudinal multiomics data enables mechanistic microbiome research.</title>
        <authorList>
            <person name="Poyet M."/>
            <person name="Groussin M."/>
            <person name="Gibbons S.M."/>
            <person name="Avila-Pacheco J."/>
            <person name="Jiang X."/>
            <person name="Kearney S.M."/>
            <person name="Perrotta A.R."/>
            <person name="Berdy B."/>
            <person name="Zhao S."/>
            <person name="Lieberman T.D."/>
            <person name="Swanson P.K."/>
            <person name="Smith M."/>
            <person name="Roesemann S."/>
            <person name="Alexander J.E."/>
            <person name="Rich S.A."/>
            <person name="Livny J."/>
            <person name="Vlamakis H."/>
            <person name="Clish C."/>
            <person name="Bullock K."/>
            <person name="Deik A."/>
            <person name="Scott J."/>
            <person name="Pierce K.A."/>
            <person name="Xavier R.J."/>
            <person name="Alm E.J."/>
        </authorList>
    </citation>
    <scope>NUCLEOTIDE SEQUENCE [LARGE SCALE GENOMIC DNA]</scope>
    <source>
        <strain evidence="2 7">BIOML-B9</strain>
    </source>
</reference>
<evidence type="ECO:0000259" key="1">
    <source>
        <dbReference type="Pfam" id="PF18812"/>
    </source>
</evidence>
<evidence type="ECO:0000313" key="7">
    <source>
        <dbReference type="Proteomes" id="UP000477010"/>
    </source>
</evidence>
<evidence type="ECO:0000313" key="5">
    <source>
        <dbReference type="Proteomes" id="UP000219901"/>
    </source>
</evidence>
<dbReference type="OrthoDB" id="1683148at2"/>
<feature type="domain" description="Phage-Barnase-EndoU-ColicinE5/D-RelE like nuclease 3" evidence="1">
    <location>
        <begin position="7"/>
        <end position="110"/>
    </location>
</feature>
<reference evidence="3" key="2">
    <citation type="submission" date="2017-07" db="EMBL/GenBank/DDBJ databases">
        <authorList>
            <person name="Sun Z.S."/>
            <person name="Albrecht U."/>
            <person name="Echele G."/>
            <person name="Lee C.C."/>
        </authorList>
    </citation>
    <scope>NUCLEOTIDE SEQUENCE</scope>
    <source>
        <strain evidence="3">CNCM I 4546</strain>
    </source>
</reference>
<dbReference type="EMBL" id="WKQE01000018">
    <property type="protein sequence ID" value="MSC81426.1"/>
    <property type="molecule type" value="Genomic_DNA"/>
</dbReference>
<sequence>MEKTRRVGVLTKRVIELLELELPEGKDILLGDSNIGHMTTRHPEDFALYGEYIPDILREPDYVAQNKKDNSIEYVREVEIDHVFVKVAVRVSTKGQLFARSVYRLNPNRVRSFIDKGNLKKY</sequence>
<reference evidence="3 5" key="1">
    <citation type="journal article" date="2017" name="Front. Microbiol.">
        <title>New Insights into the Diversity of the Genus Faecalibacterium.</title>
        <authorList>
            <person name="Benevides L."/>
            <person name="Burman S."/>
            <person name="Martin R."/>
            <person name="Robert V."/>
            <person name="Thomas M."/>
            <person name="Miquel S."/>
            <person name="Chain F."/>
            <person name="Sokol H."/>
            <person name="Bermudez-Humaran L.G."/>
            <person name="Morrison M."/>
            <person name="Langella P."/>
            <person name="Azevedo V.A."/>
            <person name="Chatel J.M."/>
            <person name="Soares S."/>
        </authorList>
    </citation>
    <scope>NUCLEOTIDE SEQUENCE [LARGE SCALE GENOMIC DNA]</scope>
    <source>
        <strain evidence="3 5">CNCM I 4546</strain>
    </source>
</reference>
<dbReference type="Proteomes" id="UP000260733">
    <property type="component" value="Unassembled WGS sequence"/>
</dbReference>
<reference evidence="4 6" key="3">
    <citation type="submission" date="2018-08" db="EMBL/GenBank/DDBJ databases">
        <title>A genome reference for cultivated species of the human gut microbiota.</title>
        <authorList>
            <person name="Zou Y."/>
            <person name="Xue W."/>
            <person name="Luo G."/>
        </authorList>
    </citation>
    <scope>NUCLEOTIDE SEQUENCE [LARGE SCALE GENOMIC DNA]</scope>
    <source>
        <strain evidence="4 6">AM37-13AC</strain>
    </source>
</reference>
<evidence type="ECO:0000313" key="3">
    <source>
        <dbReference type="EMBL" id="PDX73181.1"/>
    </source>
</evidence>
<protein>
    <submittedName>
        <fullName evidence="3">Transposase</fullName>
    </submittedName>
</protein>
<dbReference type="GeneID" id="75068549"/>
<gene>
    <name evidence="3" type="ORF">CGS55_03995</name>
    <name evidence="4" type="ORF">DW855_08475</name>
    <name evidence="2" type="ORF">GKD85_11535</name>
</gene>
<dbReference type="Proteomes" id="UP000477010">
    <property type="component" value="Unassembled WGS sequence"/>
</dbReference>
<dbReference type="EMBL" id="QVFB01000012">
    <property type="protein sequence ID" value="RGC18320.1"/>
    <property type="molecule type" value="Genomic_DNA"/>
</dbReference>
<evidence type="ECO:0000313" key="4">
    <source>
        <dbReference type="EMBL" id="RGC18320.1"/>
    </source>
</evidence>
<name>A0A2A7A213_9FIRM</name>
<proteinExistence type="predicted"/>